<accession>A0ACB8TGG4</accession>
<keyword evidence="2" id="KW-1185">Reference proteome</keyword>
<gene>
    <name evidence="1" type="ORF">BV25DRAFT_1818903</name>
</gene>
<protein>
    <submittedName>
        <fullName evidence="1">Uncharacterized protein</fullName>
    </submittedName>
</protein>
<dbReference type="Proteomes" id="UP000814140">
    <property type="component" value="Unassembled WGS sequence"/>
</dbReference>
<evidence type="ECO:0000313" key="1">
    <source>
        <dbReference type="EMBL" id="KAI0067546.1"/>
    </source>
</evidence>
<reference evidence="1" key="1">
    <citation type="submission" date="2021-03" db="EMBL/GenBank/DDBJ databases">
        <authorList>
            <consortium name="DOE Joint Genome Institute"/>
            <person name="Ahrendt S."/>
            <person name="Looney B.P."/>
            <person name="Miyauchi S."/>
            <person name="Morin E."/>
            <person name="Drula E."/>
            <person name="Courty P.E."/>
            <person name="Chicoki N."/>
            <person name="Fauchery L."/>
            <person name="Kohler A."/>
            <person name="Kuo A."/>
            <person name="Labutti K."/>
            <person name="Pangilinan J."/>
            <person name="Lipzen A."/>
            <person name="Riley R."/>
            <person name="Andreopoulos W."/>
            <person name="He G."/>
            <person name="Johnson J."/>
            <person name="Barry K.W."/>
            <person name="Grigoriev I.V."/>
            <person name="Nagy L."/>
            <person name="Hibbett D."/>
            <person name="Henrissat B."/>
            <person name="Matheny P.B."/>
            <person name="Labbe J."/>
            <person name="Martin F."/>
        </authorList>
    </citation>
    <scope>NUCLEOTIDE SEQUENCE</scope>
    <source>
        <strain evidence="1">HHB10654</strain>
    </source>
</reference>
<sequence length="107" mass="11484">MLARDADMDGTTGSFRPMPSEPRPCLPAHRIHAQNLPSGNPKRASSSQSSTVRTAPISVLWLGHADALTPLVQIPAPGYAEMLEEENTAWGPPPRSAFSLLRKKGGK</sequence>
<proteinExistence type="predicted"/>
<dbReference type="EMBL" id="MU277189">
    <property type="protein sequence ID" value="KAI0067546.1"/>
    <property type="molecule type" value="Genomic_DNA"/>
</dbReference>
<evidence type="ECO:0000313" key="2">
    <source>
        <dbReference type="Proteomes" id="UP000814140"/>
    </source>
</evidence>
<reference evidence="1" key="2">
    <citation type="journal article" date="2022" name="New Phytol.">
        <title>Evolutionary transition to the ectomycorrhizal habit in the genomes of a hyperdiverse lineage of mushroom-forming fungi.</title>
        <authorList>
            <person name="Looney B."/>
            <person name="Miyauchi S."/>
            <person name="Morin E."/>
            <person name="Drula E."/>
            <person name="Courty P.E."/>
            <person name="Kohler A."/>
            <person name="Kuo A."/>
            <person name="LaButti K."/>
            <person name="Pangilinan J."/>
            <person name="Lipzen A."/>
            <person name="Riley R."/>
            <person name="Andreopoulos W."/>
            <person name="He G."/>
            <person name="Johnson J."/>
            <person name="Nolan M."/>
            <person name="Tritt A."/>
            <person name="Barry K.W."/>
            <person name="Grigoriev I.V."/>
            <person name="Nagy L.G."/>
            <person name="Hibbett D."/>
            <person name="Henrissat B."/>
            <person name="Matheny P.B."/>
            <person name="Labbe J."/>
            <person name="Martin F.M."/>
        </authorList>
    </citation>
    <scope>NUCLEOTIDE SEQUENCE</scope>
    <source>
        <strain evidence="1">HHB10654</strain>
    </source>
</reference>
<organism evidence="1 2">
    <name type="scientific">Artomyces pyxidatus</name>
    <dbReference type="NCBI Taxonomy" id="48021"/>
    <lineage>
        <taxon>Eukaryota</taxon>
        <taxon>Fungi</taxon>
        <taxon>Dikarya</taxon>
        <taxon>Basidiomycota</taxon>
        <taxon>Agaricomycotina</taxon>
        <taxon>Agaricomycetes</taxon>
        <taxon>Russulales</taxon>
        <taxon>Auriscalpiaceae</taxon>
        <taxon>Artomyces</taxon>
    </lineage>
</organism>
<name>A0ACB8TGG4_9AGAM</name>
<comment type="caution">
    <text evidence="1">The sequence shown here is derived from an EMBL/GenBank/DDBJ whole genome shotgun (WGS) entry which is preliminary data.</text>
</comment>